<feature type="compositionally biased region" description="Basic and acidic residues" evidence="1">
    <location>
        <begin position="50"/>
        <end position="62"/>
    </location>
</feature>
<dbReference type="EMBL" id="LMAW01001414">
    <property type="protein sequence ID" value="KQK83621.1"/>
    <property type="molecule type" value="Genomic_DNA"/>
</dbReference>
<feature type="region of interest" description="Disordered" evidence="1">
    <location>
        <begin position="50"/>
        <end position="87"/>
    </location>
</feature>
<evidence type="ECO:0000313" key="3">
    <source>
        <dbReference type="Proteomes" id="UP000051836"/>
    </source>
</evidence>
<evidence type="ECO:0000313" key="2">
    <source>
        <dbReference type="EMBL" id="KQK83621.1"/>
    </source>
</evidence>
<comment type="caution">
    <text evidence="2">The sequence shown here is derived from an EMBL/GenBank/DDBJ whole genome shotgun (WGS) entry which is preliminary data.</text>
</comment>
<keyword evidence="3" id="KW-1185">Reference proteome</keyword>
<accession>A0A0Q3MM55</accession>
<sequence>MIHYAGVTAYNEVQSDTPVAGDNGESGGTGLTTFLERRVVAAIREVTRRDLHEGGPESRERTAAVPRCHSPRDLSDRPLSRETAPSHLHACVQKSVLPTGGPGYMPREAFSAI</sequence>
<reference evidence="2 3" key="1">
    <citation type="submission" date="2015-10" db="EMBL/GenBank/DDBJ databases">
        <authorList>
            <person name="Gilbert D.G."/>
        </authorList>
    </citation>
    <scope>NUCLEOTIDE SEQUENCE [LARGE SCALE GENOMIC DNA]</scope>
    <source>
        <strain evidence="2">FVVF132</strain>
    </source>
</reference>
<proteinExistence type="predicted"/>
<organism evidence="2 3">
    <name type="scientific">Amazona aestiva</name>
    <name type="common">Blue-fronted Amazon parrot</name>
    <dbReference type="NCBI Taxonomy" id="12930"/>
    <lineage>
        <taxon>Eukaryota</taxon>
        <taxon>Metazoa</taxon>
        <taxon>Chordata</taxon>
        <taxon>Craniata</taxon>
        <taxon>Vertebrata</taxon>
        <taxon>Euteleostomi</taxon>
        <taxon>Archelosauria</taxon>
        <taxon>Archosauria</taxon>
        <taxon>Dinosauria</taxon>
        <taxon>Saurischia</taxon>
        <taxon>Theropoda</taxon>
        <taxon>Coelurosauria</taxon>
        <taxon>Aves</taxon>
        <taxon>Neognathae</taxon>
        <taxon>Neoaves</taxon>
        <taxon>Telluraves</taxon>
        <taxon>Australaves</taxon>
        <taxon>Psittaciformes</taxon>
        <taxon>Psittacidae</taxon>
        <taxon>Amazona</taxon>
    </lineage>
</organism>
<feature type="compositionally biased region" description="Basic and acidic residues" evidence="1">
    <location>
        <begin position="70"/>
        <end position="80"/>
    </location>
</feature>
<dbReference type="Proteomes" id="UP000051836">
    <property type="component" value="Unassembled WGS sequence"/>
</dbReference>
<gene>
    <name evidence="2" type="ORF">AAES_57808</name>
</gene>
<name>A0A0Q3MM55_AMAAE</name>
<dbReference type="OrthoDB" id="10600992at2759"/>
<evidence type="ECO:0000256" key="1">
    <source>
        <dbReference type="SAM" id="MobiDB-lite"/>
    </source>
</evidence>
<protein>
    <submittedName>
        <fullName evidence="2">Uncharacterized protein</fullName>
    </submittedName>
</protein>
<feature type="region of interest" description="Disordered" evidence="1">
    <location>
        <begin position="1"/>
        <end position="31"/>
    </location>
</feature>
<dbReference type="AlphaFoldDB" id="A0A0Q3MM55"/>